<keyword evidence="2" id="KW-1185">Reference proteome</keyword>
<proteinExistence type="predicted"/>
<reference evidence="1 2" key="1">
    <citation type="submission" date="2023-03" db="EMBL/GenBank/DDBJ databases">
        <title>WGS of Gossypium arboreum.</title>
        <authorList>
            <person name="Yu D."/>
        </authorList>
    </citation>
    <scope>NUCLEOTIDE SEQUENCE [LARGE SCALE GENOMIC DNA]</scope>
    <source>
        <tissue evidence="1">Leaf</tissue>
    </source>
</reference>
<dbReference type="Proteomes" id="UP001358586">
    <property type="component" value="Chromosome 10"/>
</dbReference>
<name>A0ABR0NJ69_GOSAR</name>
<protein>
    <submittedName>
        <fullName evidence="1">Uncharacterized protein</fullName>
    </submittedName>
</protein>
<accession>A0ABR0NJ69</accession>
<organism evidence="1 2">
    <name type="scientific">Gossypium arboreum</name>
    <name type="common">Tree cotton</name>
    <name type="synonym">Gossypium nanking</name>
    <dbReference type="NCBI Taxonomy" id="29729"/>
    <lineage>
        <taxon>Eukaryota</taxon>
        <taxon>Viridiplantae</taxon>
        <taxon>Streptophyta</taxon>
        <taxon>Embryophyta</taxon>
        <taxon>Tracheophyta</taxon>
        <taxon>Spermatophyta</taxon>
        <taxon>Magnoliopsida</taxon>
        <taxon>eudicotyledons</taxon>
        <taxon>Gunneridae</taxon>
        <taxon>Pentapetalae</taxon>
        <taxon>rosids</taxon>
        <taxon>malvids</taxon>
        <taxon>Malvales</taxon>
        <taxon>Malvaceae</taxon>
        <taxon>Malvoideae</taxon>
        <taxon>Gossypium</taxon>
    </lineage>
</organism>
<evidence type="ECO:0000313" key="2">
    <source>
        <dbReference type="Proteomes" id="UP001358586"/>
    </source>
</evidence>
<sequence>MTPIKVLSIKYRFCASVDLVRYDSFVIKGPRSLEVMMETHLASGSPYLELYIQFASPNDAFTTSTSTAVQEEYMTFARDSASGWQNTEASVFCNNMEYTTPGRDSVSAWDMHLGGSTLDTKNTY</sequence>
<dbReference type="EMBL" id="JARKNE010000010">
    <property type="protein sequence ID" value="KAK5795045.1"/>
    <property type="molecule type" value="Genomic_DNA"/>
</dbReference>
<evidence type="ECO:0000313" key="1">
    <source>
        <dbReference type="EMBL" id="KAK5795045.1"/>
    </source>
</evidence>
<gene>
    <name evidence="1" type="ORF">PVK06_036299</name>
</gene>
<comment type="caution">
    <text evidence="1">The sequence shown here is derived from an EMBL/GenBank/DDBJ whole genome shotgun (WGS) entry which is preliminary data.</text>
</comment>